<dbReference type="RefSeq" id="YP_010114828.1">
    <property type="nucleotide sequence ID" value="NC_055919.1"/>
</dbReference>
<name>A0A898KC08_9CAUD</name>
<dbReference type="GeneID" id="65133430"/>
<dbReference type="Proteomes" id="UP000663176">
    <property type="component" value="Segment"/>
</dbReference>
<reference evidence="1" key="1">
    <citation type="submission" date="2021-01" db="EMBL/GenBank/DDBJ databases">
        <authorList>
            <person name="Li S."/>
            <person name="Lin Y."/>
        </authorList>
    </citation>
    <scope>NUCLEOTIDE SEQUENCE</scope>
</reference>
<proteinExistence type="predicted"/>
<organism evidence="1 2">
    <name type="scientific">Klebsiella phage vB_KpnP_P184</name>
    <dbReference type="NCBI Taxonomy" id="2806547"/>
    <lineage>
        <taxon>Viruses</taxon>
        <taxon>Duplodnaviria</taxon>
        <taxon>Heunggongvirae</taxon>
        <taxon>Uroviricota</taxon>
        <taxon>Caudoviricetes</taxon>
        <taxon>Schitoviridae</taxon>
        <taxon>Efbeekayvirus</taxon>
        <taxon>Efbeekayvirus P184</taxon>
    </lineage>
</organism>
<protein>
    <submittedName>
        <fullName evidence="1">Uncharacterized protein</fullName>
    </submittedName>
</protein>
<evidence type="ECO:0000313" key="2">
    <source>
        <dbReference type="Proteomes" id="UP000663176"/>
    </source>
</evidence>
<accession>A0A898KC08</accession>
<dbReference type="KEGG" id="vg:65133430"/>
<dbReference type="EMBL" id="MW495044">
    <property type="protein sequence ID" value="QSJ03691.1"/>
    <property type="molecule type" value="Genomic_DNA"/>
</dbReference>
<sequence length="95" mass="10736">MKYLFVMTLTKNGSYSMTTAEALLAMKIGCKVAPTKWDDFDAYYEIQGGSIYYVCTTLGFANSVCAVNKFTEEYADMEWKLYDDSGSPVSNEDRM</sequence>
<keyword evidence="2" id="KW-1185">Reference proteome</keyword>
<evidence type="ECO:0000313" key="1">
    <source>
        <dbReference type="EMBL" id="QSJ03691.1"/>
    </source>
</evidence>